<keyword evidence="2" id="KW-1185">Reference proteome</keyword>
<gene>
    <name evidence="1" type="ORF">F5984_23730</name>
</gene>
<evidence type="ECO:0000313" key="2">
    <source>
        <dbReference type="Proteomes" id="UP000488299"/>
    </source>
</evidence>
<dbReference type="AlphaFoldDB" id="A0A7J5TTH1"/>
<comment type="caution">
    <text evidence="1">The sequence shown here is derived from an EMBL/GenBank/DDBJ whole genome shotgun (WGS) entry which is preliminary data.</text>
</comment>
<dbReference type="Proteomes" id="UP000488299">
    <property type="component" value="Unassembled WGS sequence"/>
</dbReference>
<evidence type="ECO:0000313" key="1">
    <source>
        <dbReference type="EMBL" id="KAB7726641.1"/>
    </source>
</evidence>
<name>A0A7J5TTH1_9BACT</name>
<organism evidence="1 2">
    <name type="scientific">Rudanella paleaurantiibacter</name>
    <dbReference type="NCBI Taxonomy" id="2614655"/>
    <lineage>
        <taxon>Bacteria</taxon>
        <taxon>Pseudomonadati</taxon>
        <taxon>Bacteroidota</taxon>
        <taxon>Cytophagia</taxon>
        <taxon>Cytophagales</taxon>
        <taxon>Cytophagaceae</taxon>
        <taxon>Rudanella</taxon>
    </lineage>
</organism>
<proteinExistence type="predicted"/>
<protein>
    <submittedName>
        <fullName evidence="1">Uncharacterized protein</fullName>
    </submittedName>
</protein>
<dbReference type="EMBL" id="WELI01000014">
    <property type="protein sequence ID" value="KAB7726641.1"/>
    <property type="molecule type" value="Genomic_DNA"/>
</dbReference>
<dbReference type="RefSeq" id="WP_152126714.1">
    <property type="nucleotide sequence ID" value="NZ_WELI01000014.1"/>
</dbReference>
<reference evidence="1 2" key="1">
    <citation type="submission" date="2019-10" db="EMBL/GenBank/DDBJ databases">
        <title>Rudanella paleaurantiibacter sp. nov., isolated from sludge.</title>
        <authorList>
            <person name="Xu S.Q."/>
        </authorList>
    </citation>
    <scope>NUCLEOTIDE SEQUENCE [LARGE SCALE GENOMIC DNA]</scope>
    <source>
        <strain evidence="1 2">HX-22-17</strain>
    </source>
</reference>
<sequence length="249" mass="29142">MGTYAELLEDSRWKEKRLEILRRDAFKCLHCSNQKVVSNFLISPTAVGKVSRLTGSSLNFVVYDNQLKTHHRIKADSSLSYQTFMETLGNHKDATPVLLFKPRQMYCELTGLFFTNTKVHFSDFVGLDLVAQSQSRLNDIVNFLDTCSVEDFREFDWLFLKGLHVHHRYYQKKRLPWEYMNDALMTLCWSCHEELHKNEKVPYLDEEGKEIDNLTPCPKCYGAGRFPEFRHVQNGICFDCKGAKYIEFV</sequence>
<accession>A0A7J5TTH1</accession>